<sequence>MRYISAYNVTYLPLAPPILVAMVVHPRQLPQVEIGYGLTESTGIGASTDSAEERRRHEAACCRPAPRPRSSTRTSFDARSSRMVRWRRRHPPGRHARRRKVFPWRTSHIRHRCTRRCIRRRCCIAAAYCRLRHGAANGGAQGMCGREDSWCQKPCREAFASVLLMGPTIHELCKIEGNSLK</sequence>
<protein>
    <submittedName>
        <fullName evidence="1">Uncharacterized protein</fullName>
    </submittedName>
</protein>
<reference evidence="1" key="1">
    <citation type="submission" date="2023-07" db="EMBL/GenBank/DDBJ databases">
        <title>A chromosome-level genome assembly of Lolium multiflorum.</title>
        <authorList>
            <person name="Chen Y."/>
            <person name="Copetti D."/>
            <person name="Kolliker R."/>
            <person name="Studer B."/>
        </authorList>
    </citation>
    <scope>NUCLEOTIDE SEQUENCE</scope>
    <source>
        <strain evidence="1">02402/16</strain>
        <tissue evidence="1">Leaf</tissue>
    </source>
</reference>
<evidence type="ECO:0000313" key="1">
    <source>
        <dbReference type="EMBL" id="KAK1691968.1"/>
    </source>
</evidence>
<dbReference type="Proteomes" id="UP001231189">
    <property type="component" value="Unassembled WGS sequence"/>
</dbReference>
<dbReference type="AlphaFoldDB" id="A0AAD8X074"/>
<dbReference type="EMBL" id="JAUUTY010000001">
    <property type="protein sequence ID" value="KAK1691968.1"/>
    <property type="molecule type" value="Genomic_DNA"/>
</dbReference>
<organism evidence="1 2">
    <name type="scientific">Lolium multiflorum</name>
    <name type="common">Italian ryegrass</name>
    <name type="synonym">Lolium perenne subsp. multiflorum</name>
    <dbReference type="NCBI Taxonomy" id="4521"/>
    <lineage>
        <taxon>Eukaryota</taxon>
        <taxon>Viridiplantae</taxon>
        <taxon>Streptophyta</taxon>
        <taxon>Embryophyta</taxon>
        <taxon>Tracheophyta</taxon>
        <taxon>Spermatophyta</taxon>
        <taxon>Magnoliopsida</taxon>
        <taxon>Liliopsida</taxon>
        <taxon>Poales</taxon>
        <taxon>Poaceae</taxon>
        <taxon>BOP clade</taxon>
        <taxon>Pooideae</taxon>
        <taxon>Poodae</taxon>
        <taxon>Poeae</taxon>
        <taxon>Poeae Chloroplast Group 2 (Poeae type)</taxon>
        <taxon>Loliodinae</taxon>
        <taxon>Loliinae</taxon>
        <taxon>Lolium</taxon>
    </lineage>
</organism>
<accession>A0AAD8X074</accession>
<keyword evidence="2" id="KW-1185">Reference proteome</keyword>
<gene>
    <name evidence="1" type="ORF">QYE76_008665</name>
</gene>
<evidence type="ECO:0000313" key="2">
    <source>
        <dbReference type="Proteomes" id="UP001231189"/>
    </source>
</evidence>
<comment type="caution">
    <text evidence="1">The sequence shown here is derived from an EMBL/GenBank/DDBJ whole genome shotgun (WGS) entry which is preliminary data.</text>
</comment>
<proteinExistence type="predicted"/>
<name>A0AAD8X074_LOLMU</name>